<evidence type="ECO:0000256" key="7">
    <source>
        <dbReference type="SAM" id="Phobius"/>
    </source>
</evidence>
<dbReference type="EMBL" id="JASKHM010000002">
    <property type="protein sequence ID" value="MEQ4481792.1"/>
    <property type="molecule type" value="Genomic_DNA"/>
</dbReference>
<evidence type="ECO:0000313" key="9">
    <source>
        <dbReference type="EMBL" id="MEQ4481792.1"/>
    </source>
</evidence>
<feature type="domain" description="Major facilitator superfamily (MFS) profile" evidence="8">
    <location>
        <begin position="18"/>
        <end position="472"/>
    </location>
</feature>
<protein>
    <submittedName>
        <fullName evidence="9">MFS transporter</fullName>
    </submittedName>
</protein>
<organism evidence="9 10">
    <name type="scientific">Cohnella silvisoli</name>
    <dbReference type="NCBI Taxonomy" id="2873699"/>
    <lineage>
        <taxon>Bacteria</taxon>
        <taxon>Bacillati</taxon>
        <taxon>Bacillota</taxon>
        <taxon>Bacilli</taxon>
        <taxon>Bacillales</taxon>
        <taxon>Paenibacillaceae</taxon>
        <taxon>Cohnella</taxon>
    </lineage>
</organism>
<feature type="transmembrane region" description="Helical" evidence="7">
    <location>
        <begin position="114"/>
        <end position="135"/>
    </location>
</feature>
<feature type="transmembrane region" description="Helical" evidence="7">
    <location>
        <begin position="338"/>
        <end position="357"/>
    </location>
</feature>
<evidence type="ECO:0000256" key="6">
    <source>
        <dbReference type="ARBA" id="ARBA00023136"/>
    </source>
</evidence>
<comment type="subcellular location">
    <subcellularLocation>
        <location evidence="1">Cell membrane</location>
        <topology evidence="1">Multi-pass membrane protein</topology>
    </subcellularLocation>
</comment>
<evidence type="ECO:0000259" key="8">
    <source>
        <dbReference type="PROSITE" id="PS50850"/>
    </source>
</evidence>
<dbReference type="InterPro" id="IPR020846">
    <property type="entry name" value="MFS_dom"/>
</dbReference>
<evidence type="ECO:0000256" key="5">
    <source>
        <dbReference type="ARBA" id="ARBA00022989"/>
    </source>
</evidence>
<feature type="transmembrane region" description="Helical" evidence="7">
    <location>
        <begin position="305"/>
        <end position="326"/>
    </location>
</feature>
<gene>
    <name evidence="9" type="ORF">QJS35_05215</name>
</gene>
<keyword evidence="5 7" id="KW-1133">Transmembrane helix</keyword>
<dbReference type="Gene3D" id="1.20.1720.10">
    <property type="entry name" value="Multidrug resistance protein D"/>
    <property type="match status" value="1"/>
</dbReference>
<dbReference type="SUPFAM" id="SSF103473">
    <property type="entry name" value="MFS general substrate transporter"/>
    <property type="match status" value="1"/>
</dbReference>
<feature type="transmembrane region" description="Helical" evidence="7">
    <location>
        <begin position="176"/>
        <end position="194"/>
    </location>
</feature>
<keyword evidence="10" id="KW-1185">Reference proteome</keyword>
<feature type="transmembrane region" description="Helical" evidence="7">
    <location>
        <begin position="84"/>
        <end position="102"/>
    </location>
</feature>
<dbReference type="PANTHER" id="PTHR42718">
    <property type="entry name" value="MAJOR FACILITATOR SUPERFAMILY MULTIDRUG TRANSPORTER MFSC"/>
    <property type="match status" value="1"/>
</dbReference>
<comment type="caution">
    <text evidence="9">The sequence shown here is derived from an EMBL/GenBank/DDBJ whole genome shotgun (WGS) entry which is preliminary data.</text>
</comment>
<evidence type="ECO:0000256" key="3">
    <source>
        <dbReference type="ARBA" id="ARBA00022475"/>
    </source>
</evidence>
<dbReference type="Proteomes" id="UP001493487">
    <property type="component" value="Unassembled WGS sequence"/>
</dbReference>
<feature type="transmembrane region" description="Helical" evidence="7">
    <location>
        <begin position="363"/>
        <end position="383"/>
    </location>
</feature>
<dbReference type="InterPro" id="IPR036259">
    <property type="entry name" value="MFS_trans_sf"/>
</dbReference>
<evidence type="ECO:0000256" key="1">
    <source>
        <dbReference type="ARBA" id="ARBA00004651"/>
    </source>
</evidence>
<sequence length="474" mass="49907">MSNHSLSSAIPDPKRWWALVLLCAAQFIVILDTSIIGVALPAIQQALDYSQSGLQWVFNAYVIFFGGFLLLGGRLSDLFGARKLFMMGFVILTLSSLLAGVAQSEEVLNISRAIQGFGSALIAPSAMTMLTTLFMHSPKELNKAFGFWGASAAAGGSAGVFFGGVITQWLDWRWVFYVYVPIGLIVLVFSMKLLRAGVVHKGKVDLLGSLLVTASIVLSVYAIVQAEQAGWGTAQTVWRLIGAAVLLIAFLIVQKMKKEPLVPLGILKRHNLAFGNIVTAMLAGSWIPLWFFLNLYLQQVLNYSAISSGLALLPMTGAIMLLMVGVTGKLMARFGFKPNLVVGLAALGGSLLMFAQTPVDGSFVANILPASLLAAVGMALSYIPSTVSSISGAQPEEAGLASGIVNTSYQVGSALGLAAMVAISGAQTKSLLSNGTDNILALNGGFHSAFLTAGIVAFAASVIALIALRQQSKS</sequence>
<keyword evidence="4 7" id="KW-0812">Transmembrane</keyword>
<proteinExistence type="predicted"/>
<evidence type="ECO:0000256" key="4">
    <source>
        <dbReference type="ARBA" id="ARBA00022692"/>
    </source>
</evidence>
<feature type="transmembrane region" description="Helical" evidence="7">
    <location>
        <begin position="16"/>
        <end position="42"/>
    </location>
</feature>
<feature type="transmembrane region" description="Helical" evidence="7">
    <location>
        <begin position="147"/>
        <end position="170"/>
    </location>
</feature>
<feature type="transmembrane region" description="Helical" evidence="7">
    <location>
        <begin position="273"/>
        <end position="293"/>
    </location>
</feature>
<dbReference type="InterPro" id="IPR011701">
    <property type="entry name" value="MFS"/>
</dbReference>
<dbReference type="Pfam" id="PF07690">
    <property type="entry name" value="MFS_1"/>
    <property type="match status" value="1"/>
</dbReference>
<dbReference type="Gene3D" id="1.20.1250.20">
    <property type="entry name" value="MFS general substrate transporter like domains"/>
    <property type="match status" value="1"/>
</dbReference>
<dbReference type="PRINTS" id="PR01036">
    <property type="entry name" value="TCRTETB"/>
</dbReference>
<feature type="transmembrane region" description="Helical" evidence="7">
    <location>
        <begin position="206"/>
        <end position="224"/>
    </location>
</feature>
<evidence type="ECO:0000256" key="2">
    <source>
        <dbReference type="ARBA" id="ARBA00022448"/>
    </source>
</evidence>
<dbReference type="PROSITE" id="PS50850">
    <property type="entry name" value="MFS"/>
    <property type="match status" value="1"/>
</dbReference>
<dbReference type="PANTHER" id="PTHR42718:SF46">
    <property type="entry name" value="BLR6921 PROTEIN"/>
    <property type="match status" value="1"/>
</dbReference>
<feature type="transmembrane region" description="Helical" evidence="7">
    <location>
        <begin position="404"/>
        <end position="426"/>
    </location>
</feature>
<name>A0ABV1KQN6_9BACL</name>
<dbReference type="CDD" id="cd17321">
    <property type="entry name" value="MFS_MMR_MDR_like"/>
    <property type="match status" value="1"/>
</dbReference>
<accession>A0ABV1KQN6</accession>
<keyword evidence="2" id="KW-0813">Transport</keyword>
<keyword evidence="6 7" id="KW-0472">Membrane</keyword>
<keyword evidence="3" id="KW-1003">Cell membrane</keyword>
<feature type="transmembrane region" description="Helical" evidence="7">
    <location>
        <begin position="236"/>
        <end position="253"/>
    </location>
</feature>
<reference evidence="9 10" key="1">
    <citation type="journal article" date="2023" name="Genome Announc.">
        <title>Pan-Genome Analyses of the Genus Cohnella and Proposal of the Novel Species Cohnella silvisoli sp. nov., Isolated from Forest Soil.</title>
        <authorList>
            <person name="Wang C."/>
            <person name="Mao L."/>
            <person name="Bao G."/>
            <person name="Zhu H."/>
        </authorList>
    </citation>
    <scope>NUCLEOTIDE SEQUENCE [LARGE SCALE GENOMIC DNA]</scope>
    <source>
        <strain evidence="9 10">NL03-T5-1</strain>
    </source>
</reference>
<feature type="transmembrane region" description="Helical" evidence="7">
    <location>
        <begin position="446"/>
        <end position="468"/>
    </location>
</feature>
<dbReference type="RefSeq" id="WP_232183449.1">
    <property type="nucleotide sequence ID" value="NZ_JAIOAP010000002.1"/>
</dbReference>
<feature type="transmembrane region" description="Helical" evidence="7">
    <location>
        <begin position="54"/>
        <end position="72"/>
    </location>
</feature>
<evidence type="ECO:0000313" key="10">
    <source>
        <dbReference type="Proteomes" id="UP001493487"/>
    </source>
</evidence>